<dbReference type="Gene3D" id="3.40.50.300">
    <property type="entry name" value="P-loop containing nucleotide triphosphate hydrolases"/>
    <property type="match status" value="2"/>
</dbReference>
<evidence type="ECO:0000256" key="2">
    <source>
        <dbReference type="SAM" id="MobiDB-lite"/>
    </source>
</evidence>
<proteinExistence type="predicted"/>
<name>A0A9P4JW20_9PLEO</name>
<dbReference type="Proteomes" id="UP000800093">
    <property type="component" value="Unassembled WGS sequence"/>
</dbReference>
<accession>A0A9P4JW20</accession>
<dbReference type="InterPro" id="IPR027417">
    <property type="entry name" value="P-loop_NTPase"/>
</dbReference>
<dbReference type="PANTHER" id="PTHR10887:SF322">
    <property type="entry name" value="HELICASE MOV-10"/>
    <property type="match status" value="1"/>
</dbReference>
<dbReference type="SUPFAM" id="SSF52540">
    <property type="entry name" value="P-loop containing nucleoside triphosphate hydrolases"/>
    <property type="match status" value="1"/>
</dbReference>
<keyword evidence="1" id="KW-0347">Helicase</keyword>
<reference evidence="6" key="1">
    <citation type="journal article" date="2020" name="Stud. Mycol.">
        <title>101 Dothideomycetes genomes: A test case for predicting lifestyles and emergence of pathogens.</title>
        <authorList>
            <person name="Haridas S."/>
            <person name="Albert R."/>
            <person name="Binder M."/>
            <person name="Bloem J."/>
            <person name="LaButti K."/>
            <person name="Salamov A."/>
            <person name="Andreopoulos B."/>
            <person name="Baker S."/>
            <person name="Barry K."/>
            <person name="Bills G."/>
            <person name="Bluhm B."/>
            <person name="Cannon C."/>
            <person name="Castanera R."/>
            <person name="Culley D."/>
            <person name="Daum C."/>
            <person name="Ezra D."/>
            <person name="Gonzalez J."/>
            <person name="Henrissat B."/>
            <person name="Kuo A."/>
            <person name="Liang C."/>
            <person name="Lipzen A."/>
            <person name="Lutzoni F."/>
            <person name="Magnuson J."/>
            <person name="Mondo S."/>
            <person name="Nolan M."/>
            <person name="Ohm R."/>
            <person name="Pangilinan J."/>
            <person name="Park H.-J."/>
            <person name="Ramirez L."/>
            <person name="Alfaro M."/>
            <person name="Sun H."/>
            <person name="Tritt A."/>
            <person name="Yoshinaga Y."/>
            <person name="Zwiers L.-H."/>
            <person name="Turgeon B."/>
            <person name="Goodwin S."/>
            <person name="Spatafora J."/>
            <person name="Crous P."/>
            <person name="Grigoriev I."/>
        </authorList>
    </citation>
    <scope>NUCLEOTIDE SEQUENCE [LARGE SCALE GENOMIC DNA]</scope>
    <source>
        <strain evidence="6">CBS 304.66</strain>
    </source>
</reference>
<dbReference type="InterPro" id="IPR045055">
    <property type="entry name" value="DNA2/NAM7-like"/>
</dbReference>
<dbReference type="GO" id="GO:0035194">
    <property type="term" value="P:regulatory ncRNA-mediated post-transcriptional gene silencing"/>
    <property type="evidence" value="ECO:0007669"/>
    <property type="project" value="TreeGrafter"/>
</dbReference>
<dbReference type="Pfam" id="PF13086">
    <property type="entry name" value="AAA_11"/>
    <property type="match status" value="1"/>
</dbReference>
<dbReference type="InterPro" id="IPR041679">
    <property type="entry name" value="DNA2/NAM7-like_C"/>
</dbReference>
<keyword evidence="1" id="KW-0067">ATP-binding</keyword>
<feature type="compositionally biased region" description="Polar residues" evidence="2">
    <location>
        <begin position="678"/>
        <end position="687"/>
    </location>
</feature>
<dbReference type="PANTHER" id="PTHR10887">
    <property type="entry name" value="DNA2/NAM7 HELICASE FAMILY"/>
    <property type="match status" value="1"/>
</dbReference>
<evidence type="ECO:0000313" key="6">
    <source>
        <dbReference type="Proteomes" id="UP000800093"/>
    </source>
</evidence>
<evidence type="ECO:0000259" key="3">
    <source>
        <dbReference type="Pfam" id="PF13086"/>
    </source>
</evidence>
<dbReference type="GO" id="GO:0004386">
    <property type="term" value="F:helicase activity"/>
    <property type="evidence" value="ECO:0007669"/>
    <property type="project" value="InterPro"/>
</dbReference>
<dbReference type="GO" id="GO:0016787">
    <property type="term" value="F:hydrolase activity"/>
    <property type="evidence" value="ECO:0007669"/>
    <property type="project" value="UniProtKB-KW"/>
</dbReference>
<dbReference type="CDD" id="cd18808">
    <property type="entry name" value="SF1_C_Upf1"/>
    <property type="match status" value="1"/>
</dbReference>
<organism evidence="5 6">
    <name type="scientific">Lojkania enalia</name>
    <dbReference type="NCBI Taxonomy" id="147567"/>
    <lineage>
        <taxon>Eukaryota</taxon>
        <taxon>Fungi</taxon>
        <taxon>Dikarya</taxon>
        <taxon>Ascomycota</taxon>
        <taxon>Pezizomycotina</taxon>
        <taxon>Dothideomycetes</taxon>
        <taxon>Pleosporomycetidae</taxon>
        <taxon>Pleosporales</taxon>
        <taxon>Pleosporales incertae sedis</taxon>
        <taxon>Lojkania</taxon>
    </lineage>
</organism>
<evidence type="ECO:0000313" key="5">
    <source>
        <dbReference type="EMBL" id="KAF2258007.1"/>
    </source>
</evidence>
<dbReference type="InterPro" id="IPR041677">
    <property type="entry name" value="DNA2/NAM7_AAA_11"/>
</dbReference>
<comment type="caution">
    <text evidence="5">The sequence shown here is derived from an EMBL/GenBank/DDBJ whole genome shotgun (WGS) entry which is preliminary data.</text>
</comment>
<keyword evidence="1" id="KW-0547">Nucleotide-binding</keyword>
<dbReference type="OrthoDB" id="6513042at2759"/>
<gene>
    <name evidence="5" type="ORF">CC78DRAFT_538118</name>
</gene>
<feature type="domain" description="DNA2/NAM7 helicase helicase" evidence="3">
    <location>
        <begin position="91"/>
        <end position="171"/>
    </location>
</feature>
<feature type="compositionally biased region" description="Basic and acidic residues" evidence="2">
    <location>
        <begin position="663"/>
        <end position="677"/>
    </location>
</feature>
<keyword evidence="6" id="KW-1185">Reference proteome</keyword>
<feature type="domain" description="DNA2/NAM7 helicase-like C-terminal" evidence="4">
    <location>
        <begin position="358"/>
        <end position="546"/>
    </location>
</feature>
<sequence length="687" mass="76264">MRGYGLGSSNSLKDLHEGICRKTANIVLETTSRKIQINGPEKNKKLSSGLQHTSVTQNDWVRQMLFPVESDGVFQTKLRTINYKRGLFDYKLNYEQLQAVNSVCANEYGTLPFLISGPPGTGKTKSLVELALQLLNTTQIAHILICAPSEAAADTLAQRLRRQLSPHQLLRLNGPGRDDKEVPGDLMQYCYIESEMFYLPPFKKLMQYNVVVTTTRDAAILAEARLTNADLYHIETSMLSAFHPEDTRPPPSLHWGALLMDEAAQATELEALVPISVIIPPSSYPKDLPQPRFVMAGDQNQLGPRTASRNPGFSKSLFARLFDRPVYSNHPLSRSKVRPSASPPVLEASMLPMLYPPFVNLVHNYRSHPAILSIPSTLFYNDTLIPETPIPQTALQVSNLWQGRRWPLLYIPHAGLDEIERDGGGWYNVSEARVACNIAQYLVTYDMVRQSDICIMSPFAAQVRMLRAMIRGSAYGGGSGLWEVNIGPLEAFQGLESRTVIICTTRTRARFLEPDRKRGLGVVGERRKMNVAVTRAKEALIVIGSPEVLARDEWWKEWVSFCSRNGLVGQGDREGIGMRVFEEEKKKGTFEGGKVGVLEKALLVKEKREQETAMGNQKRTLGGASAGVGIVGEDEMWEAGLKAALEGWGDIEEDEYEEGEGEVGNHDEETQSEDEKTNASGSDASAL</sequence>
<protein>
    <submittedName>
        <fullName evidence="5">P-loop containing nucleoside triphosphate hydrolase protein</fullName>
    </submittedName>
</protein>
<dbReference type="InterPro" id="IPR047187">
    <property type="entry name" value="SF1_C_Upf1"/>
</dbReference>
<feature type="compositionally biased region" description="Acidic residues" evidence="2">
    <location>
        <begin position="649"/>
        <end position="661"/>
    </location>
</feature>
<evidence type="ECO:0000259" key="4">
    <source>
        <dbReference type="Pfam" id="PF13087"/>
    </source>
</evidence>
<dbReference type="GO" id="GO:0005829">
    <property type="term" value="C:cytosol"/>
    <property type="evidence" value="ECO:0007669"/>
    <property type="project" value="TreeGrafter"/>
</dbReference>
<dbReference type="AlphaFoldDB" id="A0A9P4JW20"/>
<keyword evidence="5" id="KW-0378">Hydrolase</keyword>
<dbReference type="Pfam" id="PF13087">
    <property type="entry name" value="AAA_12"/>
    <property type="match status" value="1"/>
</dbReference>
<feature type="region of interest" description="Disordered" evidence="2">
    <location>
        <begin position="647"/>
        <end position="687"/>
    </location>
</feature>
<dbReference type="EMBL" id="ML986798">
    <property type="protein sequence ID" value="KAF2258007.1"/>
    <property type="molecule type" value="Genomic_DNA"/>
</dbReference>
<evidence type="ECO:0000256" key="1">
    <source>
        <dbReference type="ARBA" id="ARBA00022806"/>
    </source>
</evidence>